<accession>A0ABY6MCK6</accession>
<dbReference type="RefSeq" id="WP_264807904.1">
    <property type="nucleotide sequence ID" value="NZ_CP110226.1"/>
</dbReference>
<dbReference type="Proteomes" id="UP001163156">
    <property type="component" value="Chromosome"/>
</dbReference>
<protein>
    <recommendedName>
        <fullName evidence="4">Kazal-like domain-containing protein</fullName>
    </recommendedName>
</protein>
<keyword evidence="3" id="KW-1185">Reference proteome</keyword>
<gene>
    <name evidence="2" type="ORF">OM944_12240</name>
</gene>
<evidence type="ECO:0000313" key="2">
    <source>
        <dbReference type="EMBL" id="UZD21432.1"/>
    </source>
</evidence>
<evidence type="ECO:0000256" key="1">
    <source>
        <dbReference type="SAM" id="SignalP"/>
    </source>
</evidence>
<sequence length="68" mass="7524">MKNLKILFALTTLFALPTFGMACSGTWYTCENLEEFLIEVAENCPCDGGMIIQDCDAGMIELDYSCVD</sequence>
<feature type="signal peptide" evidence="1">
    <location>
        <begin position="1"/>
        <end position="22"/>
    </location>
</feature>
<feature type="chain" id="PRO_5046447489" description="Kazal-like domain-containing protein" evidence="1">
    <location>
        <begin position="23"/>
        <end position="68"/>
    </location>
</feature>
<organism evidence="2 3">
    <name type="scientific">Algoriphagus halophytocola</name>
    <dbReference type="NCBI Taxonomy" id="2991499"/>
    <lineage>
        <taxon>Bacteria</taxon>
        <taxon>Pseudomonadati</taxon>
        <taxon>Bacteroidota</taxon>
        <taxon>Cytophagia</taxon>
        <taxon>Cytophagales</taxon>
        <taxon>Cyclobacteriaceae</taxon>
        <taxon>Algoriphagus</taxon>
    </lineage>
</organism>
<evidence type="ECO:0000313" key="3">
    <source>
        <dbReference type="Proteomes" id="UP001163156"/>
    </source>
</evidence>
<dbReference type="EMBL" id="CP110226">
    <property type="protein sequence ID" value="UZD21432.1"/>
    <property type="molecule type" value="Genomic_DNA"/>
</dbReference>
<proteinExistence type="predicted"/>
<reference evidence="2" key="1">
    <citation type="submission" date="2022-10" db="EMBL/GenBank/DDBJ databases">
        <title>Algoriphagus sp. a novel bacteria isolate from halophytes salicornia europaea.</title>
        <authorList>
            <person name="Peng Y."/>
            <person name="Jiang L."/>
            <person name="Lee J."/>
        </authorList>
    </citation>
    <scope>NUCLEOTIDE SEQUENCE</scope>
    <source>
        <strain evidence="2">TR-M5</strain>
    </source>
</reference>
<evidence type="ECO:0008006" key="4">
    <source>
        <dbReference type="Google" id="ProtNLM"/>
    </source>
</evidence>
<dbReference type="PROSITE" id="PS51257">
    <property type="entry name" value="PROKAR_LIPOPROTEIN"/>
    <property type="match status" value="1"/>
</dbReference>
<name>A0ABY6MCK6_9BACT</name>
<keyword evidence="1" id="KW-0732">Signal</keyword>